<reference evidence="1" key="1">
    <citation type="submission" date="2020-10" db="EMBL/GenBank/DDBJ databases">
        <title>Sequencing the genomes of 1000 actinobacteria strains.</title>
        <authorList>
            <person name="Klenk H.-P."/>
        </authorList>
    </citation>
    <scope>NUCLEOTIDE SEQUENCE</scope>
    <source>
        <strain evidence="1">DSM 45354</strain>
    </source>
</reference>
<gene>
    <name evidence="1" type="ORF">HEB94_009349</name>
</gene>
<dbReference type="RefSeq" id="WP_192755538.1">
    <property type="nucleotide sequence ID" value="NZ_BAABJL010000194.1"/>
</dbReference>
<proteinExistence type="predicted"/>
<keyword evidence="2" id="KW-1185">Reference proteome</keyword>
<organism evidence="1 2">
    <name type="scientific">Actinopolymorpha pittospori</name>
    <dbReference type="NCBI Taxonomy" id="648752"/>
    <lineage>
        <taxon>Bacteria</taxon>
        <taxon>Bacillati</taxon>
        <taxon>Actinomycetota</taxon>
        <taxon>Actinomycetes</taxon>
        <taxon>Propionibacteriales</taxon>
        <taxon>Actinopolymorphaceae</taxon>
        <taxon>Actinopolymorpha</taxon>
    </lineage>
</organism>
<evidence type="ECO:0000313" key="2">
    <source>
        <dbReference type="Proteomes" id="UP000638648"/>
    </source>
</evidence>
<protein>
    <submittedName>
        <fullName evidence="1">Uncharacterized protein</fullName>
    </submittedName>
</protein>
<name>A0A927N4G4_9ACTN</name>
<dbReference type="AlphaFoldDB" id="A0A927N4G4"/>
<sequence length="268" mass="29553">MNQASTTLRRVDECVNKLDAIAEEINHWSMSERLEFLQGIRTVAAALGAGERWRNLEGVIAFFRDHEMGGPGTWVSYVNAGVLEGVERGVAIALGYSVDEFDNAGSAAWAEYLTQLRDGRLATPGLHNEAWSRAKEIGTDAGLVLAEKRNGLKPTIQEQQFLRFAQIYNWGMRNRPVLDLAITMLSASKQVDGLTPELADWFMDVGDSDATRVGCEIAWEIAQVELPELSGVSGMFNLFSIYNLAVSRLPELVKAYQQRGASTAVEGR</sequence>
<dbReference type="Proteomes" id="UP000638648">
    <property type="component" value="Unassembled WGS sequence"/>
</dbReference>
<comment type="caution">
    <text evidence="1">The sequence shown here is derived from an EMBL/GenBank/DDBJ whole genome shotgun (WGS) entry which is preliminary data.</text>
</comment>
<evidence type="ECO:0000313" key="1">
    <source>
        <dbReference type="EMBL" id="MBE1612501.1"/>
    </source>
</evidence>
<accession>A0A927N4G4</accession>
<dbReference type="EMBL" id="JADBEM010000001">
    <property type="protein sequence ID" value="MBE1612501.1"/>
    <property type="molecule type" value="Genomic_DNA"/>
</dbReference>